<proteinExistence type="inferred from homology"/>
<comment type="cofactor">
    <cofactor evidence="2">
        <name>FAD</name>
        <dbReference type="ChEBI" id="CHEBI:57692"/>
    </cofactor>
</comment>
<dbReference type="EMBL" id="DS027057">
    <property type="protein sequence ID" value="EAW09094.1"/>
    <property type="molecule type" value="Genomic_DNA"/>
</dbReference>
<dbReference type="InterPro" id="IPR012132">
    <property type="entry name" value="GMC_OxRdtase"/>
</dbReference>
<dbReference type="AlphaFoldDB" id="A1CLW5"/>
<dbReference type="RefSeq" id="XP_001270520.1">
    <property type="nucleotide sequence ID" value="XM_001270519.1"/>
</dbReference>
<keyword evidence="5" id="KW-1185">Reference proteome</keyword>
<dbReference type="HOGENOM" id="CLU_002865_6_2_1"/>
<dbReference type="eggNOG" id="KOG1238">
    <property type="taxonomic scope" value="Eukaryota"/>
</dbReference>
<dbReference type="PANTHER" id="PTHR11552">
    <property type="entry name" value="GLUCOSE-METHANOL-CHOLINE GMC OXIDOREDUCTASE"/>
    <property type="match status" value="1"/>
</dbReference>
<evidence type="ECO:0000313" key="4">
    <source>
        <dbReference type="EMBL" id="EAW09094.1"/>
    </source>
</evidence>
<dbReference type="PANTHER" id="PTHR11552:SF210">
    <property type="entry name" value="GLUCOSE-METHANOL-CHOLINE OXIDOREDUCTASE N-TERMINAL DOMAIN-CONTAINING PROTEIN-RELATED"/>
    <property type="match status" value="1"/>
</dbReference>
<dbReference type="OrthoDB" id="269227at2759"/>
<dbReference type="GO" id="GO:0016614">
    <property type="term" value="F:oxidoreductase activity, acting on CH-OH group of donors"/>
    <property type="evidence" value="ECO:0007669"/>
    <property type="project" value="InterPro"/>
</dbReference>
<dbReference type="Gene3D" id="3.50.50.60">
    <property type="entry name" value="FAD/NAD(P)-binding domain"/>
    <property type="match status" value="1"/>
</dbReference>
<feature type="binding site" evidence="2">
    <location>
        <begin position="111"/>
        <end position="114"/>
    </location>
    <ligand>
        <name>FAD</name>
        <dbReference type="ChEBI" id="CHEBI:57692"/>
    </ligand>
</feature>
<keyword evidence="2" id="KW-0274">FAD</keyword>
<accession>A1CLW5</accession>
<feature type="binding site" evidence="2">
    <location>
        <position position="103"/>
    </location>
    <ligand>
        <name>FAD</name>
        <dbReference type="ChEBI" id="CHEBI:57692"/>
    </ligand>
</feature>
<evidence type="ECO:0000313" key="5">
    <source>
        <dbReference type="Proteomes" id="UP000006701"/>
    </source>
</evidence>
<comment type="similarity">
    <text evidence="1">Belongs to the GMC oxidoreductase family.</text>
</comment>
<organism evidence="4 5">
    <name type="scientific">Aspergillus clavatus (strain ATCC 1007 / CBS 513.65 / DSM 816 / NCTC 3887 / NRRL 1 / QM 1276 / 107)</name>
    <dbReference type="NCBI Taxonomy" id="344612"/>
    <lineage>
        <taxon>Eukaryota</taxon>
        <taxon>Fungi</taxon>
        <taxon>Dikarya</taxon>
        <taxon>Ascomycota</taxon>
        <taxon>Pezizomycotina</taxon>
        <taxon>Eurotiomycetes</taxon>
        <taxon>Eurotiomycetidae</taxon>
        <taxon>Eurotiales</taxon>
        <taxon>Aspergillaceae</taxon>
        <taxon>Aspergillus</taxon>
        <taxon>Aspergillus subgen. Fumigati</taxon>
    </lineage>
</organism>
<dbReference type="PROSITE" id="PS00624">
    <property type="entry name" value="GMC_OXRED_2"/>
    <property type="match status" value="1"/>
</dbReference>
<dbReference type="Gene3D" id="3.30.560.10">
    <property type="entry name" value="Glucose Oxidase, domain 3"/>
    <property type="match status" value="1"/>
</dbReference>
<feature type="binding site" evidence="2">
    <location>
        <position position="254"/>
    </location>
    <ligand>
        <name>FAD</name>
        <dbReference type="ChEBI" id="CHEBI:57692"/>
    </ligand>
</feature>
<gene>
    <name evidence="4" type="ORF">ACLA_078430</name>
</gene>
<dbReference type="PIRSF" id="PIRSF000137">
    <property type="entry name" value="Alcohol_oxidase"/>
    <property type="match status" value="1"/>
</dbReference>
<dbReference type="InterPro" id="IPR036188">
    <property type="entry name" value="FAD/NAD-bd_sf"/>
</dbReference>
<dbReference type="Pfam" id="PF05199">
    <property type="entry name" value="GMC_oxred_C"/>
    <property type="match status" value="1"/>
</dbReference>
<dbReference type="SUPFAM" id="SSF54373">
    <property type="entry name" value="FAD-linked reductases, C-terminal domain"/>
    <property type="match status" value="1"/>
</dbReference>
<dbReference type="GO" id="GO:0050660">
    <property type="term" value="F:flavin adenine dinucleotide binding"/>
    <property type="evidence" value="ECO:0007669"/>
    <property type="project" value="InterPro"/>
</dbReference>
<dbReference type="InterPro" id="IPR000172">
    <property type="entry name" value="GMC_OxRdtase_N"/>
</dbReference>
<dbReference type="Proteomes" id="UP000006701">
    <property type="component" value="Unassembled WGS sequence"/>
</dbReference>
<name>A1CLW5_ASPCL</name>
<evidence type="ECO:0000259" key="3">
    <source>
        <dbReference type="PROSITE" id="PS00624"/>
    </source>
</evidence>
<evidence type="ECO:0000256" key="1">
    <source>
        <dbReference type="ARBA" id="ARBA00010790"/>
    </source>
</evidence>
<dbReference type="SUPFAM" id="SSF51905">
    <property type="entry name" value="FAD/NAD(P)-binding domain"/>
    <property type="match status" value="1"/>
</dbReference>
<keyword evidence="2" id="KW-0285">Flavoprotein</keyword>
<evidence type="ECO:0000256" key="2">
    <source>
        <dbReference type="PIRSR" id="PIRSR000137-2"/>
    </source>
</evidence>
<protein>
    <submittedName>
        <fullName evidence="4">Aryl-alcohol dehydrogenase, putative</fullName>
    </submittedName>
</protein>
<dbReference type="OMA" id="YQSVDPE"/>
<dbReference type="VEuPathDB" id="FungiDB:ACLA_078430"/>
<dbReference type="InterPro" id="IPR007867">
    <property type="entry name" value="GMC_OxRtase_C"/>
</dbReference>
<dbReference type="Pfam" id="PF00732">
    <property type="entry name" value="GMC_oxred_N"/>
    <property type="match status" value="1"/>
</dbReference>
<dbReference type="KEGG" id="act:ACLA_078430"/>
<dbReference type="GeneID" id="4702563"/>
<feature type="domain" description="Glucose-methanol-choline oxidoreductase N-terminal" evidence="3">
    <location>
        <begin position="292"/>
        <end position="306"/>
    </location>
</feature>
<reference evidence="4 5" key="1">
    <citation type="journal article" date="2008" name="PLoS Genet.">
        <title>Genomic islands in the pathogenic filamentous fungus Aspergillus fumigatus.</title>
        <authorList>
            <person name="Fedorova N.D."/>
            <person name="Khaldi N."/>
            <person name="Joardar V.S."/>
            <person name="Maiti R."/>
            <person name="Amedeo P."/>
            <person name="Anderson M.J."/>
            <person name="Crabtree J."/>
            <person name="Silva J.C."/>
            <person name="Badger J.H."/>
            <person name="Albarraq A."/>
            <person name="Angiuoli S."/>
            <person name="Bussey H."/>
            <person name="Bowyer P."/>
            <person name="Cotty P.J."/>
            <person name="Dyer P.S."/>
            <person name="Egan A."/>
            <person name="Galens K."/>
            <person name="Fraser-Liggett C.M."/>
            <person name="Haas B.J."/>
            <person name="Inman J.M."/>
            <person name="Kent R."/>
            <person name="Lemieux S."/>
            <person name="Malavazi I."/>
            <person name="Orvis J."/>
            <person name="Roemer T."/>
            <person name="Ronning C.M."/>
            <person name="Sundaram J.P."/>
            <person name="Sutton G."/>
            <person name="Turner G."/>
            <person name="Venter J.C."/>
            <person name="White O.R."/>
            <person name="Whitty B.R."/>
            <person name="Youngman P."/>
            <person name="Wolfe K.H."/>
            <person name="Goldman G.H."/>
            <person name="Wortman J.R."/>
            <person name="Jiang B."/>
            <person name="Denning D.W."/>
            <person name="Nierman W.C."/>
        </authorList>
    </citation>
    <scope>NUCLEOTIDE SEQUENCE [LARGE SCALE GENOMIC DNA]</scope>
    <source>
        <strain evidence="5">ATCC 1007 / CBS 513.65 / DSM 816 / NCTC 3887 / NRRL 1</strain>
    </source>
</reference>
<sequence>MDEYDYIIVGAGIGGLVLANRLSEDPSVKILLIEAGANRMGDPRIDTPGFMGTLYGHPDFDWDYMSVPQARPRPLRAALYSSYPCSCLILPPQRQIAQPRGRVVGGSSAMNFSVIVYPSTSNFDAWKELGNDGWAAADMAPYLRRFHTYSPPTAATAELLGVDRYMDPQNQGSDGPLPVSLPDVYGPLNQAWDETFARLGWQSDADPIAGKKIGAFTAPLSVDATTGKRGYAAAYYTPEVAARPNLHLMAETLVERIVLEKGAEVVARGVQVSTKDGPKEIRAKKEVILCAGSLNSPQLLELSGIGHADLLRQHDIPVAVDLPGVGENLQDHCLTTINFEIADGQVSGDILRDPTVVQALVKLYEETRSGPLAGMPISMAYLPFVDGQGAVPADKVEELLAQHLDGKDYAPALQKQYDVLRRMLQDGSDASSQYLLLPAQLHMKPGPTTMADVLAKQLPGNYISIMVLHNHPFSRGSVHISSARATDKPVYDPNYLSHPLDLEILARHTQFVDQIVRTAPFADLLKGARMPENTADLSDLEHAKGVVKERLFTCFHPAGSCAMLPREMGGVVDSRLKVYGTSNLRVVDASVFPLEPAGNIQAATYAVAEKAADLILCK</sequence>